<dbReference type="OrthoDB" id="3871161at2759"/>
<keyword evidence="3" id="KW-1185">Reference proteome</keyword>
<evidence type="ECO:0000313" key="3">
    <source>
        <dbReference type="Proteomes" id="UP000714618"/>
    </source>
</evidence>
<keyword evidence="1" id="KW-0732">Signal</keyword>
<protein>
    <submittedName>
        <fullName evidence="2">Uncharacterized protein</fullName>
    </submittedName>
</protein>
<name>A0A9N8PLD5_9PEZI</name>
<dbReference type="AlphaFoldDB" id="A0A9N8PLD5"/>
<proteinExistence type="predicted"/>
<comment type="caution">
    <text evidence="2">The sequence shown here is derived from an EMBL/GenBank/DDBJ whole genome shotgun (WGS) entry which is preliminary data.</text>
</comment>
<evidence type="ECO:0000313" key="2">
    <source>
        <dbReference type="EMBL" id="CAD0100470.1"/>
    </source>
</evidence>
<feature type="signal peptide" evidence="1">
    <location>
        <begin position="1"/>
        <end position="24"/>
    </location>
</feature>
<accession>A0A9N8PLD5</accession>
<dbReference type="Proteomes" id="UP000714618">
    <property type="component" value="Unassembled WGS sequence"/>
</dbReference>
<sequence length="65" mass="6716">MSGISGFMIVCLALLPVLTAYASANPALVSSPTDRACWSTGEDGEIIYSAPLVIDCLPDNPKCGV</sequence>
<evidence type="ECO:0000256" key="1">
    <source>
        <dbReference type="SAM" id="SignalP"/>
    </source>
</evidence>
<reference evidence="2" key="1">
    <citation type="submission" date="2020-06" db="EMBL/GenBank/DDBJ databases">
        <authorList>
            <person name="Onetto C."/>
        </authorList>
    </citation>
    <scope>NUCLEOTIDE SEQUENCE</scope>
</reference>
<dbReference type="EMBL" id="CAIJEO010000012">
    <property type="protein sequence ID" value="CAD0100470.1"/>
    <property type="molecule type" value="Genomic_DNA"/>
</dbReference>
<feature type="chain" id="PRO_5040303903" evidence="1">
    <location>
        <begin position="25"/>
        <end position="65"/>
    </location>
</feature>
<organism evidence="2 3">
    <name type="scientific">Aureobasidium mustum</name>
    <dbReference type="NCBI Taxonomy" id="2773714"/>
    <lineage>
        <taxon>Eukaryota</taxon>
        <taxon>Fungi</taxon>
        <taxon>Dikarya</taxon>
        <taxon>Ascomycota</taxon>
        <taxon>Pezizomycotina</taxon>
        <taxon>Dothideomycetes</taxon>
        <taxon>Dothideomycetidae</taxon>
        <taxon>Dothideales</taxon>
        <taxon>Saccotheciaceae</taxon>
        <taxon>Aureobasidium</taxon>
    </lineage>
</organism>
<gene>
    <name evidence="2" type="ORF">AWRI4233_LOCUS9295</name>
</gene>